<gene>
    <name evidence="2" type="ORF">E3J62_04395</name>
</gene>
<keyword evidence="1" id="KW-0472">Membrane</keyword>
<organism evidence="2 3">
    <name type="scientific">candidate division TA06 bacterium</name>
    <dbReference type="NCBI Taxonomy" id="2250710"/>
    <lineage>
        <taxon>Bacteria</taxon>
        <taxon>Bacteria division TA06</taxon>
    </lineage>
</organism>
<sequence>MKNPLIIGLVIAVVGLGLKVLLDKFRKRISLVSYTVWHRSLGTSRDDPLWGPLKLTYRDMQIESLFLSSVSIVNESNQDMSRMELNIGCDSDSTIFTSHAWKKGSLGELSLTKKCQDILSMQKPEEWEYILRRRDYELKVFNRREEVEIWMVVNNLKAIQPVITVNSDHPGVKVAHKVVPPLLLGEPIVQSSIVGMIFTVLVCIPIIKFLEHKTVAVFLAAFLGLFAFFPGLLLKKVWKAVVRLLG</sequence>
<keyword evidence="1" id="KW-1133">Transmembrane helix</keyword>
<feature type="transmembrane region" description="Helical" evidence="1">
    <location>
        <begin position="6"/>
        <end position="22"/>
    </location>
</feature>
<evidence type="ECO:0000256" key="1">
    <source>
        <dbReference type="SAM" id="Phobius"/>
    </source>
</evidence>
<reference evidence="2 3" key="1">
    <citation type="submission" date="2019-03" db="EMBL/GenBank/DDBJ databases">
        <title>Metabolic potential of uncultured bacteria and archaea associated with petroleum seepage in deep-sea sediments.</title>
        <authorList>
            <person name="Dong X."/>
            <person name="Hubert C."/>
        </authorList>
    </citation>
    <scope>NUCLEOTIDE SEQUENCE [LARGE SCALE GENOMIC DNA]</scope>
    <source>
        <strain evidence="2">E44_bin18</strain>
    </source>
</reference>
<dbReference type="Proteomes" id="UP000315525">
    <property type="component" value="Unassembled WGS sequence"/>
</dbReference>
<feature type="transmembrane region" description="Helical" evidence="1">
    <location>
        <begin position="193"/>
        <end position="210"/>
    </location>
</feature>
<protein>
    <submittedName>
        <fullName evidence="2">Uncharacterized protein</fullName>
    </submittedName>
</protein>
<evidence type="ECO:0000313" key="3">
    <source>
        <dbReference type="Proteomes" id="UP000315525"/>
    </source>
</evidence>
<accession>A0A523UV05</accession>
<keyword evidence="1" id="KW-0812">Transmembrane</keyword>
<dbReference type="AlphaFoldDB" id="A0A523UV05"/>
<feature type="transmembrane region" description="Helical" evidence="1">
    <location>
        <begin position="216"/>
        <end position="234"/>
    </location>
</feature>
<name>A0A523UV05_UNCT6</name>
<comment type="caution">
    <text evidence="2">The sequence shown here is derived from an EMBL/GenBank/DDBJ whole genome shotgun (WGS) entry which is preliminary data.</text>
</comment>
<evidence type="ECO:0000313" key="2">
    <source>
        <dbReference type="EMBL" id="TET46402.1"/>
    </source>
</evidence>
<dbReference type="EMBL" id="SOJN01000054">
    <property type="protein sequence ID" value="TET46402.1"/>
    <property type="molecule type" value="Genomic_DNA"/>
</dbReference>
<proteinExistence type="predicted"/>